<organism evidence="2 3">
    <name type="scientific">Citrullus colocynthis</name>
    <name type="common">colocynth</name>
    <dbReference type="NCBI Taxonomy" id="252529"/>
    <lineage>
        <taxon>Eukaryota</taxon>
        <taxon>Viridiplantae</taxon>
        <taxon>Streptophyta</taxon>
        <taxon>Embryophyta</taxon>
        <taxon>Tracheophyta</taxon>
        <taxon>Spermatophyta</taxon>
        <taxon>Magnoliopsida</taxon>
        <taxon>eudicotyledons</taxon>
        <taxon>Gunneridae</taxon>
        <taxon>Pentapetalae</taxon>
        <taxon>rosids</taxon>
        <taxon>fabids</taxon>
        <taxon>Cucurbitales</taxon>
        <taxon>Cucurbitaceae</taxon>
        <taxon>Benincaseae</taxon>
        <taxon>Citrullus</taxon>
    </lineage>
</organism>
<evidence type="ECO:0000313" key="2">
    <source>
        <dbReference type="EMBL" id="CAK9318444.1"/>
    </source>
</evidence>
<accession>A0ABP0YDF8</accession>
<dbReference type="CDD" id="cd20251">
    <property type="entry name" value="Complex1_LYR_SF"/>
    <property type="match status" value="1"/>
</dbReference>
<dbReference type="PANTHER" id="PTHR47579:SF3">
    <property type="entry name" value="COMPLEX 1 LYR PROTEIN DOMAIN-CONTAINING PROTEIN"/>
    <property type="match status" value="1"/>
</dbReference>
<dbReference type="InterPro" id="IPR008011">
    <property type="entry name" value="Complex1_LYR_dom"/>
</dbReference>
<dbReference type="Pfam" id="PF05347">
    <property type="entry name" value="Complex1_LYR"/>
    <property type="match status" value="1"/>
</dbReference>
<sequence length="178" mass="20380">MQEVISFWLAGRLSLIFFITSNQIRELGCLIFFVISLIFLCQARHKPPRGTAGGVGVKRAEMPSLQTALPPELANNVIRVGSLLSFFAIQFPPQNLLALHVLSLQLYRECLRRAKYIGHQQHNTELLVTMVRQQFRKNMRETDPEKIQKLKDDAARGLINHILYESERMSGRKFSQSS</sequence>
<evidence type="ECO:0000259" key="1">
    <source>
        <dbReference type="Pfam" id="PF05347"/>
    </source>
</evidence>
<gene>
    <name evidence="2" type="ORF">CITCOLO1_LOCUS10409</name>
</gene>
<dbReference type="EMBL" id="OZ021737">
    <property type="protein sequence ID" value="CAK9318444.1"/>
    <property type="molecule type" value="Genomic_DNA"/>
</dbReference>
<name>A0ABP0YDF8_9ROSI</name>
<evidence type="ECO:0000313" key="3">
    <source>
        <dbReference type="Proteomes" id="UP001642487"/>
    </source>
</evidence>
<keyword evidence="3" id="KW-1185">Reference proteome</keyword>
<reference evidence="2 3" key="1">
    <citation type="submission" date="2024-03" db="EMBL/GenBank/DDBJ databases">
        <authorList>
            <person name="Gkanogiannis A."/>
            <person name="Becerra Lopez-Lavalle L."/>
        </authorList>
    </citation>
    <scope>NUCLEOTIDE SEQUENCE [LARGE SCALE GENOMIC DNA]</scope>
</reference>
<feature type="domain" description="Complex 1 LYR protein" evidence="1">
    <location>
        <begin position="104"/>
        <end position="156"/>
    </location>
</feature>
<protein>
    <recommendedName>
        <fullName evidence="1">Complex 1 LYR protein domain-containing protein</fullName>
    </recommendedName>
</protein>
<dbReference type="Proteomes" id="UP001642487">
    <property type="component" value="Chromosome 3"/>
</dbReference>
<dbReference type="PANTHER" id="PTHR47579">
    <property type="entry name" value="COMPLEX 1 LYR PROTEIN"/>
    <property type="match status" value="1"/>
</dbReference>
<proteinExistence type="predicted"/>